<dbReference type="GO" id="GO:0051170">
    <property type="term" value="P:import into nucleus"/>
    <property type="evidence" value="ECO:0007669"/>
    <property type="project" value="TreeGrafter"/>
</dbReference>
<dbReference type="GO" id="GO:0003824">
    <property type="term" value="F:catalytic activity"/>
    <property type="evidence" value="ECO:0007669"/>
    <property type="project" value="UniProtKB-ARBA"/>
</dbReference>
<dbReference type="AlphaFoldDB" id="A0A0P5SWG4"/>
<name>A0A0P5SWG4_9CRUS</name>
<feature type="domain" description="NAD(P)-binding" evidence="6">
    <location>
        <begin position="10"/>
        <end position="199"/>
    </location>
</feature>
<gene>
    <name evidence="8" type="ORF">APZ42_010906</name>
</gene>
<dbReference type="SUPFAM" id="SSF51735">
    <property type="entry name" value="NAD(P)-binding Rossmann-fold domains"/>
    <property type="match status" value="1"/>
</dbReference>
<organism evidence="8 9">
    <name type="scientific">Daphnia magna</name>
    <dbReference type="NCBI Taxonomy" id="35525"/>
    <lineage>
        <taxon>Eukaryota</taxon>
        <taxon>Metazoa</taxon>
        <taxon>Ecdysozoa</taxon>
        <taxon>Arthropoda</taxon>
        <taxon>Crustacea</taxon>
        <taxon>Branchiopoda</taxon>
        <taxon>Diplostraca</taxon>
        <taxon>Cladocera</taxon>
        <taxon>Anomopoda</taxon>
        <taxon>Daphniidae</taxon>
        <taxon>Daphnia</taxon>
    </lineage>
</organism>
<comment type="subunit">
    <text evidence="4">Monomer. Forms homodimers during oxidative stress. Interacts (via N-terminus) with elongation factor EEF1A1 (via middle-region); the interaction is direct and competes with EEF1A1 binding to guanyl-nucleotide exchange factor EEF1B2, thereby inhibiting GDP for GTP exchange and reactivation of EEF1A1. Interacts with nuclear transport receptors XPO4, IPO5/RANBP5, IPO7, IPO9 and KPNB1 as well as GCN1L1/GCN1 and LRPPRC probably through their HEAT repeats. Binds NCOA5/CIA.</text>
</comment>
<evidence type="ECO:0000259" key="6">
    <source>
        <dbReference type="Pfam" id="PF13460"/>
    </source>
</evidence>
<dbReference type="Pfam" id="PF13460">
    <property type="entry name" value="NAD_binding_10"/>
    <property type="match status" value="1"/>
</dbReference>
<evidence type="ECO:0000256" key="4">
    <source>
        <dbReference type="ARBA" id="ARBA00093483"/>
    </source>
</evidence>
<keyword evidence="1" id="KW-0521">NADP</keyword>
<sequence>MSGLTAFVLGATGETGKELLNILASNKAFSRIAVIGRRKLELNEEKFANVEQKVVDFENLEEYGSAFEGFGIGYCCLGTTRGKSGASGFVKVDRDYVVKSAQLAKQGGCKQFHLLTAQGSNKNSWFLYPRTKGEVEETIAEMEFDKLCIYRPGLLLCDRQESRILEKVLQVTIGSVDRWRKVSIPTKAVAQAMVNCTLQPISDKPVDILEHSQIFNMSKND</sequence>
<proteinExistence type="predicted"/>
<dbReference type="InterPro" id="IPR016040">
    <property type="entry name" value="NAD(P)-bd_dom"/>
</dbReference>
<dbReference type="GO" id="GO:0005737">
    <property type="term" value="C:cytoplasm"/>
    <property type="evidence" value="ECO:0007669"/>
    <property type="project" value="TreeGrafter"/>
</dbReference>
<dbReference type="PANTHER" id="PTHR14097">
    <property type="entry name" value="OXIDOREDUCTASE HTATIP2"/>
    <property type="match status" value="1"/>
</dbReference>
<keyword evidence="3" id="KW-1015">Disulfide bond</keyword>
<evidence type="ECO:0000313" key="8">
    <source>
        <dbReference type="EMBL" id="KZS22022.1"/>
    </source>
</evidence>
<dbReference type="EMBL" id="LRGB01000005">
    <property type="protein sequence ID" value="KZS22022.1"/>
    <property type="molecule type" value="Genomic_DNA"/>
</dbReference>
<dbReference type="EMBL" id="GDIQ01086669">
    <property type="protein sequence ID" value="JAN08068.1"/>
    <property type="molecule type" value="Transcribed_RNA"/>
</dbReference>
<dbReference type="PANTHER" id="PTHR14097:SF7">
    <property type="entry name" value="OXIDOREDUCTASE HTATIP2"/>
    <property type="match status" value="1"/>
</dbReference>
<evidence type="ECO:0000256" key="3">
    <source>
        <dbReference type="ARBA" id="ARBA00023157"/>
    </source>
</evidence>
<reference evidence="7" key="1">
    <citation type="submission" date="2015-10" db="EMBL/GenBank/DDBJ databases">
        <title>EvidentialGene: Evidence-directed Construction of Complete mRNA Transcriptomes without Genomes.</title>
        <authorList>
            <person name="Gilbert D.G."/>
        </authorList>
    </citation>
    <scope>NUCLEOTIDE SEQUENCE</scope>
</reference>
<dbReference type="FunFam" id="3.40.50.720:FF:000271">
    <property type="entry name" value="oxidoreductase HTATIP2 isoform X1"/>
    <property type="match status" value="1"/>
</dbReference>
<dbReference type="OrthoDB" id="430436at2759"/>
<dbReference type="STRING" id="35525.A0A0P5SWG4"/>
<evidence type="ECO:0000313" key="7">
    <source>
        <dbReference type="EMBL" id="JAN08068.1"/>
    </source>
</evidence>
<keyword evidence="2" id="KW-0007">Acetylation</keyword>
<reference evidence="8 9" key="2">
    <citation type="submission" date="2016-03" db="EMBL/GenBank/DDBJ databases">
        <title>EvidentialGene: Evidence-directed Construction of Genes on Genomes.</title>
        <authorList>
            <person name="Gilbert D.G."/>
            <person name="Choi J.-H."/>
            <person name="Mockaitis K."/>
            <person name="Colbourne J."/>
            <person name="Pfrender M."/>
        </authorList>
    </citation>
    <scope>NUCLEOTIDE SEQUENCE [LARGE SCALE GENOMIC DNA]</scope>
    <source>
        <strain evidence="8 9">Xinb3</strain>
        <tissue evidence="8">Complete organism</tissue>
    </source>
</reference>
<accession>A0A0P5SWG4</accession>
<dbReference type="InterPro" id="IPR036291">
    <property type="entry name" value="NAD(P)-bd_dom_sf"/>
</dbReference>
<evidence type="ECO:0000313" key="9">
    <source>
        <dbReference type="Proteomes" id="UP000076858"/>
    </source>
</evidence>
<dbReference type="CDD" id="cd05250">
    <property type="entry name" value="CC3_like_SDR_a"/>
    <property type="match status" value="1"/>
</dbReference>
<evidence type="ECO:0000256" key="1">
    <source>
        <dbReference type="ARBA" id="ARBA00022857"/>
    </source>
</evidence>
<protein>
    <recommendedName>
        <fullName evidence="5">Protein HTATIP2</fullName>
    </recommendedName>
</protein>
<keyword evidence="9" id="KW-1185">Reference proteome</keyword>
<dbReference type="Gene3D" id="3.40.50.720">
    <property type="entry name" value="NAD(P)-binding Rossmann-like Domain"/>
    <property type="match status" value="1"/>
</dbReference>
<dbReference type="Proteomes" id="UP000076858">
    <property type="component" value="Unassembled WGS sequence"/>
</dbReference>
<evidence type="ECO:0000256" key="2">
    <source>
        <dbReference type="ARBA" id="ARBA00022990"/>
    </source>
</evidence>
<evidence type="ECO:0000256" key="5">
    <source>
        <dbReference type="ARBA" id="ARBA00093604"/>
    </source>
</evidence>